<dbReference type="Pfam" id="PF04463">
    <property type="entry name" value="2-thiour_desulf"/>
    <property type="match status" value="1"/>
</dbReference>
<proteinExistence type="predicted"/>
<gene>
    <name evidence="1" type="ORF">AB9R89_08190</name>
</gene>
<protein>
    <submittedName>
        <fullName evidence="1">DUF523 domain-containing protein</fullName>
    </submittedName>
</protein>
<dbReference type="RefSeq" id="WP_395545368.1">
    <property type="nucleotide sequence ID" value="NZ_CP166302.1"/>
</dbReference>
<keyword evidence="2" id="KW-1185">Reference proteome</keyword>
<organism evidence="1 2">
    <name type="scientific">Oceanimonas smirnovii</name>
    <dbReference type="NCBI Taxonomy" id="264574"/>
    <lineage>
        <taxon>Bacteria</taxon>
        <taxon>Pseudomonadati</taxon>
        <taxon>Pseudomonadota</taxon>
        <taxon>Gammaproteobacteria</taxon>
        <taxon>Aeromonadales</taxon>
        <taxon>Aeromonadaceae</taxon>
        <taxon>Oceanimonas</taxon>
    </lineage>
</organism>
<dbReference type="InterPro" id="IPR007553">
    <property type="entry name" value="2-thiour_desulf"/>
</dbReference>
<name>A0ABW7P1E7_9GAMM</name>
<evidence type="ECO:0000313" key="2">
    <source>
        <dbReference type="Proteomes" id="UP001610706"/>
    </source>
</evidence>
<dbReference type="PANTHER" id="PTHR30087">
    <property type="entry name" value="INNER MEMBRANE PROTEIN"/>
    <property type="match status" value="1"/>
</dbReference>
<accession>A0ABW7P1E7</accession>
<dbReference type="EMBL" id="JBGFTR010000010">
    <property type="protein sequence ID" value="MFH7565300.1"/>
    <property type="molecule type" value="Genomic_DNA"/>
</dbReference>
<dbReference type="PANTHER" id="PTHR30087:SF1">
    <property type="entry name" value="HYPOTHETICAL CYTOSOLIC PROTEIN"/>
    <property type="match status" value="1"/>
</dbReference>
<evidence type="ECO:0000313" key="1">
    <source>
        <dbReference type="EMBL" id="MFH7565300.1"/>
    </source>
</evidence>
<dbReference type="Proteomes" id="UP001610706">
    <property type="component" value="Unassembled WGS sequence"/>
</dbReference>
<sequence>MENILVSACLMGAPVRYNGKSLGLQPQDLDWLKQHFCIKTLCPEVAGGLPVPRAPAELTAHARVMDNTGVDCTDAFVRGAEQTLAFCRAHHIRVAILAEASPSCGSSVIYDGRFSGTKIAGQGVTTALLRRHGIQVFSQHNVAELKQCLRSP</sequence>
<reference evidence="1 2" key="1">
    <citation type="submission" date="2024-08" db="EMBL/GenBank/DDBJ databases">
        <title>Oceanimonas smirnovii Genome sequencing and assembly.</title>
        <authorList>
            <person name="Tang B."/>
        </authorList>
    </citation>
    <scope>NUCLEOTIDE SEQUENCE [LARGE SCALE GENOMIC DNA]</scope>
    <source>
        <strain evidence="1 2">OS2020-119</strain>
    </source>
</reference>
<comment type="caution">
    <text evidence="1">The sequence shown here is derived from an EMBL/GenBank/DDBJ whole genome shotgun (WGS) entry which is preliminary data.</text>
</comment>